<proteinExistence type="predicted"/>
<feature type="compositionally biased region" description="Basic residues" evidence="1">
    <location>
        <begin position="115"/>
        <end position="126"/>
    </location>
</feature>
<keyword evidence="3" id="KW-1185">Reference proteome</keyword>
<feature type="region of interest" description="Disordered" evidence="1">
    <location>
        <begin position="176"/>
        <end position="255"/>
    </location>
</feature>
<evidence type="ECO:0000256" key="1">
    <source>
        <dbReference type="SAM" id="MobiDB-lite"/>
    </source>
</evidence>
<protein>
    <submittedName>
        <fullName evidence="2">Uncharacterized protein</fullName>
    </submittedName>
</protein>
<sequence length="255" mass="28288">MIGMMNGGNTADVPVEFYAAPKSMKRGAGIPSVYTKPKVSQQVSYTKDGRVLINGKVVYAESPEDMWQQLMLRMMCHSVGEKYLPKKERKTRKFKSFFTPSASLRSTFSAFSRSSSHRQRKSKAKHQAKDDEDDSKFAECTIATEENGDEHQSTSNTHLMPKFLSNMFHHSNNKRRTTVAGGYSHNQSSNSEQHKPSPKPSPKLSAVMEHPAPPTPQSPVTVDGQLAVSSKGDKKSPVSFPRRAITTVQKGGKNK</sequence>
<evidence type="ECO:0000313" key="3">
    <source>
        <dbReference type="Proteomes" id="UP001201812"/>
    </source>
</evidence>
<dbReference type="EMBL" id="JAKKPZ010000133">
    <property type="protein sequence ID" value="KAI1700853.1"/>
    <property type="molecule type" value="Genomic_DNA"/>
</dbReference>
<organism evidence="2 3">
    <name type="scientific">Ditylenchus destructor</name>
    <dbReference type="NCBI Taxonomy" id="166010"/>
    <lineage>
        <taxon>Eukaryota</taxon>
        <taxon>Metazoa</taxon>
        <taxon>Ecdysozoa</taxon>
        <taxon>Nematoda</taxon>
        <taxon>Chromadorea</taxon>
        <taxon>Rhabditida</taxon>
        <taxon>Tylenchina</taxon>
        <taxon>Tylenchomorpha</taxon>
        <taxon>Sphaerularioidea</taxon>
        <taxon>Anguinidae</taxon>
        <taxon>Anguininae</taxon>
        <taxon>Ditylenchus</taxon>
    </lineage>
</organism>
<dbReference type="Proteomes" id="UP001201812">
    <property type="component" value="Unassembled WGS sequence"/>
</dbReference>
<evidence type="ECO:0000313" key="2">
    <source>
        <dbReference type="EMBL" id="KAI1700853.1"/>
    </source>
</evidence>
<name>A0AAD4MQB8_9BILA</name>
<gene>
    <name evidence="2" type="ORF">DdX_16474</name>
</gene>
<feature type="region of interest" description="Disordered" evidence="1">
    <location>
        <begin position="109"/>
        <end position="136"/>
    </location>
</feature>
<reference evidence="2" key="1">
    <citation type="submission" date="2022-01" db="EMBL/GenBank/DDBJ databases">
        <title>Genome Sequence Resource for Two Populations of Ditylenchus destructor, the Migratory Endoparasitic Phytonematode.</title>
        <authorList>
            <person name="Zhang H."/>
            <person name="Lin R."/>
            <person name="Xie B."/>
        </authorList>
    </citation>
    <scope>NUCLEOTIDE SEQUENCE</scope>
    <source>
        <strain evidence="2">BazhouSP</strain>
    </source>
</reference>
<dbReference type="AlphaFoldDB" id="A0AAD4MQB8"/>
<dbReference type="PANTHER" id="PTHR38608:SF4">
    <property type="entry name" value="PROTEIN CBG07207"/>
    <property type="match status" value="1"/>
</dbReference>
<dbReference type="PANTHER" id="PTHR38608">
    <property type="entry name" value="PROTEIN CBG07207"/>
    <property type="match status" value="1"/>
</dbReference>
<accession>A0AAD4MQB8</accession>
<comment type="caution">
    <text evidence="2">The sequence shown here is derived from an EMBL/GenBank/DDBJ whole genome shotgun (WGS) entry which is preliminary data.</text>
</comment>